<protein>
    <submittedName>
        <fullName evidence="2">Uncharacterized protein</fullName>
    </submittedName>
</protein>
<evidence type="ECO:0000313" key="2">
    <source>
        <dbReference type="EMBL" id="MDQ0535119.1"/>
    </source>
</evidence>
<accession>A0ABU0MNS0</accession>
<dbReference type="RefSeq" id="WP_209985174.1">
    <property type="nucleotide sequence ID" value="NZ_JAGINO010000016.1"/>
</dbReference>
<evidence type="ECO:0000313" key="3">
    <source>
        <dbReference type="Proteomes" id="UP001244552"/>
    </source>
</evidence>
<dbReference type="EMBL" id="JAUSVU010000016">
    <property type="protein sequence ID" value="MDQ0535119.1"/>
    <property type="molecule type" value="Genomic_DNA"/>
</dbReference>
<proteinExistence type="predicted"/>
<evidence type="ECO:0000256" key="1">
    <source>
        <dbReference type="SAM" id="MobiDB-lite"/>
    </source>
</evidence>
<keyword evidence="3" id="KW-1185">Reference proteome</keyword>
<reference evidence="2 3" key="1">
    <citation type="submission" date="2023-07" db="EMBL/GenBank/DDBJ databases">
        <title>Genomic Encyclopedia of Type Strains, Phase IV (KMG-IV): sequencing the most valuable type-strain genomes for metagenomic binning, comparative biology and taxonomic classification.</title>
        <authorList>
            <person name="Goeker M."/>
        </authorList>
    </citation>
    <scope>NUCLEOTIDE SEQUENCE [LARGE SCALE GENOMIC DNA]</scope>
    <source>
        <strain evidence="2 3">DSM 19922</strain>
    </source>
</reference>
<feature type="region of interest" description="Disordered" evidence="1">
    <location>
        <begin position="69"/>
        <end position="88"/>
    </location>
</feature>
<dbReference type="Proteomes" id="UP001244552">
    <property type="component" value="Unassembled WGS sequence"/>
</dbReference>
<organism evidence="2 3">
    <name type="scientific">Azospirillum picis</name>
    <dbReference type="NCBI Taxonomy" id="488438"/>
    <lineage>
        <taxon>Bacteria</taxon>
        <taxon>Pseudomonadati</taxon>
        <taxon>Pseudomonadota</taxon>
        <taxon>Alphaproteobacteria</taxon>
        <taxon>Rhodospirillales</taxon>
        <taxon>Azospirillaceae</taxon>
        <taxon>Azospirillum</taxon>
    </lineage>
</organism>
<name>A0ABU0MNS0_9PROT</name>
<comment type="caution">
    <text evidence="2">The sequence shown here is derived from an EMBL/GenBank/DDBJ whole genome shotgun (WGS) entry which is preliminary data.</text>
</comment>
<sequence length="88" mass="9413">MQLDLFRKARRPARRNPRTLTVIDAGHVGGDSRHGAVSMECGVCGHRTGWLKSRGVEAERAGRVCPICKGDPDNVKPSDASGKEATAS</sequence>
<gene>
    <name evidence="2" type="ORF">QO018_003997</name>
</gene>